<proteinExistence type="predicted"/>
<keyword evidence="3" id="KW-1185">Reference proteome</keyword>
<gene>
    <name evidence="2" type="ORF">SAMN05421811_112216</name>
</gene>
<organism evidence="2 3">
    <name type="scientific">Nonomuraea wenchangensis</name>
    <dbReference type="NCBI Taxonomy" id="568860"/>
    <lineage>
        <taxon>Bacteria</taxon>
        <taxon>Bacillati</taxon>
        <taxon>Actinomycetota</taxon>
        <taxon>Actinomycetes</taxon>
        <taxon>Streptosporangiales</taxon>
        <taxon>Streptosporangiaceae</taxon>
        <taxon>Nonomuraea</taxon>
    </lineage>
</organism>
<evidence type="ECO:0000313" key="3">
    <source>
        <dbReference type="Proteomes" id="UP000199361"/>
    </source>
</evidence>
<accession>A0A1I0L7M9</accession>
<protein>
    <submittedName>
        <fullName evidence="2">Uncharacterized protein</fullName>
    </submittedName>
</protein>
<name>A0A1I0L7M9_9ACTN</name>
<dbReference type="EMBL" id="FOHX01000012">
    <property type="protein sequence ID" value="SEU35235.1"/>
    <property type="molecule type" value="Genomic_DNA"/>
</dbReference>
<evidence type="ECO:0000256" key="1">
    <source>
        <dbReference type="SAM" id="MobiDB-lite"/>
    </source>
</evidence>
<reference evidence="2 3" key="1">
    <citation type="submission" date="2016-10" db="EMBL/GenBank/DDBJ databases">
        <authorList>
            <person name="de Groot N.N."/>
        </authorList>
    </citation>
    <scope>NUCLEOTIDE SEQUENCE [LARGE SCALE GENOMIC DNA]</scope>
    <source>
        <strain evidence="2 3">CGMCC 4.5598</strain>
    </source>
</reference>
<dbReference type="AlphaFoldDB" id="A0A1I0L7M9"/>
<evidence type="ECO:0000313" key="2">
    <source>
        <dbReference type="EMBL" id="SEU35235.1"/>
    </source>
</evidence>
<feature type="region of interest" description="Disordered" evidence="1">
    <location>
        <begin position="37"/>
        <end position="66"/>
    </location>
</feature>
<feature type="region of interest" description="Disordered" evidence="1">
    <location>
        <begin position="84"/>
        <end position="110"/>
    </location>
</feature>
<feature type="compositionally biased region" description="Polar residues" evidence="1">
    <location>
        <begin position="97"/>
        <end position="110"/>
    </location>
</feature>
<dbReference type="OrthoDB" id="3468845at2"/>
<sequence>MSDLAAGHRGLFQPEGPLSPTVRAAVYRMLADLPGVQSLGQATDPKGRQGQAFTRTADGLDGGMGTSRIILDPETGQSLALESYERPGGTRTGYTAVLTSGPTDTPPTAS</sequence>
<dbReference type="Proteomes" id="UP000199361">
    <property type="component" value="Unassembled WGS sequence"/>
</dbReference>
<dbReference type="RefSeq" id="WP_091088877.1">
    <property type="nucleotide sequence ID" value="NZ_FOHX01000012.1"/>
</dbReference>